<dbReference type="GO" id="GO:0006313">
    <property type="term" value="P:DNA transposition"/>
    <property type="evidence" value="ECO:0007669"/>
    <property type="project" value="InterPro"/>
</dbReference>
<dbReference type="PANTHER" id="PTHR30007:SF1">
    <property type="entry name" value="BLR1914 PROTEIN"/>
    <property type="match status" value="1"/>
</dbReference>
<dbReference type="InterPro" id="IPR002559">
    <property type="entry name" value="Transposase_11"/>
</dbReference>
<comment type="caution">
    <text evidence="2">The sequence shown here is derived from an EMBL/GenBank/DDBJ whole genome shotgun (WGS) entry which is preliminary data.</text>
</comment>
<reference evidence="2 3" key="1">
    <citation type="submission" date="2019-10" db="EMBL/GenBank/DDBJ databases">
        <title>Draft genome sequences of Lactobacillus strains.</title>
        <authorList>
            <person name="Cho G.-S."/>
            <person name="Fagbemigun O."/>
            <person name="Brinks E."/>
            <person name="Franz C.M.A.P."/>
        </authorList>
    </citation>
    <scope>NUCLEOTIDE SEQUENCE [LARGE SCALE GENOMIC DNA]</scope>
    <source>
        <strain evidence="2 3">313</strain>
    </source>
</reference>
<dbReference type="Pfam" id="PF01609">
    <property type="entry name" value="DDE_Tnp_1"/>
    <property type="match status" value="1"/>
</dbReference>
<dbReference type="GO" id="GO:0004803">
    <property type="term" value="F:transposase activity"/>
    <property type="evidence" value="ECO:0007669"/>
    <property type="project" value="InterPro"/>
</dbReference>
<dbReference type="PANTHER" id="PTHR30007">
    <property type="entry name" value="PHP DOMAIN PROTEIN"/>
    <property type="match status" value="1"/>
</dbReference>
<gene>
    <name evidence="2" type="ORF">GDZ32_01300</name>
</gene>
<dbReference type="NCBIfam" id="NF033580">
    <property type="entry name" value="transpos_IS5_3"/>
    <property type="match status" value="1"/>
</dbReference>
<dbReference type="EMBL" id="WHOE01000010">
    <property type="protein sequence ID" value="MPW13714.1"/>
    <property type="molecule type" value="Genomic_DNA"/>
</dbReference>
<evidence type="ECO:0000313" key="3">
    <source>
        <dbReference type="Proteomes" id="UP000430466"/>
    </source>
</evidence>
<accession>A0A6A7K059</accession>
<name>A0A6A7K059_LACHE</name>
<sequence length="137" mass="15609">MGRSAGGLTTKIHVVVDGLGNPLKMILTGGQVHDSQVAQPLISQLKIAGVNVIADKAYGSEAFRQYLEAEEGTYTIPPKSNAKEKWPVDYYVYRERHLIENFFNQLKNFWRIATRYDKLAHVYLERVYLAAILIRLK</sequence>
<protein>
    <submittedName>
        <fullName evidence="2">IS5 family transposase</fullName>
    </submittedName>
</protein>
<proteinExistence type="predicted"/>
<evidence type="ECO:0000259" key="1">
    <source>
        <dbReference type="Pfam" id="PF01609"/>
    </source>
</evidence>
<evidence type="ECO:0000313" key="2">
    <source>
        <dbReference type="EMBL" id="MPW13714.1"/>
    </source>
</evidence>
<dbReference type="GO" id="GO:0003677">
    <property type="term" value="F:DNA binding"/>
    <property type="evidence" value="ECO:0007669"/>
    <property type="project" value="InterPro"/>
</dbReference>
<dbReference type="Proteomes" id="UP000430466">
    <property type="component" value="Unassembled WGS sequence"/>
</dbReference>
<organism evidence="2 3">
    <name type="scientific">Lactobacillus helveticus</name>
    <name type="common">Lactobacillus suntoryeus</name>
    <dbReference type="NCBI Taxonomy" id="1587"/>
    <lineage>
        <taxon>Bacteria</taxon>
        <taxon>Bacillati</taxon>
        <taxon>Bacillota</taxon>
        <taxon>Bacilli</taxon>
        <taxon>Lactobacillales</taxon>
        <taxon>Lactobacillaceae</taxon>
        <taxon>Lactobacillus</taxon>
    </lineage>
</organism>
<dbReference type="AlphaFoldDB" id="A0A6A7K059"/>
<feature type="domain" description="Transposase IS4-like" evidence="1">
    <location>
        <begin position="9"/>
        <end position="85"/>
    </location>
</feature>